<keyword evidence="2" id="KW-0413">Isomerase</keyword>
<organism evidence="2 3">
    <name type="scientific">Nitrosarchaeum koreense MY1</name>
    <dbReference type="NCBI Taxonomy" id="1001994"/>
    <lineage>
        <taxon>Archaea</taxon>
        <taxon>Nitrososphaerota</taxon>
        <taxon>Nitrososphaeria</taxon>
        <taxon>Nitrosopumilales</taxon>
        <taxon>Nitrosopumilaceae</taxon>
        <taxon>Nitrosarchaeum</taxon>
    </lineage>
</organism>
<reference evidence="2 3" key="1">
    <citation type="journal article" date="2011" name="J. Bacteriol.">
        <title>Genome Sequence of an Ammonia-Oxidizing Soil Archaeon, "Candidatus Nitrosoarchaeum koreensis" MY1.</title>
        <authorList>
            <person name="Kim B.K."/>
            <person name="Jung M.Y."/>
            <person name="Yu D.S."/>
            <person name="Park S.J."/>
            <person name="Oh T.K."/>
            <person name="Rhee S.K."/>
            <person name="Kim J.F."/>
        </authorList>
    </citation>
    <scope>NUCLEOTIDE SEQUENCE [LARGE SCALE GENOMIC DNA]</scope>
    <source>
        <strain evidence="2 3">MY1</strain>
    </source>
</reference>
<feature type="domain" description="Xylose isomerase-like TIM barrel" evidence="1">
    <location>
        <begin position="20"/>
        <end position="271"/>
    </location>
</feature>
<protein>
    <submittedName>
        <fullName evidence="2">Xylose isomerase domain protein TIM barrel</fullName>
    </submittedName>
</protein>
<dbReference type="InterPro" id="IPR036237">
    <property type="entry name" value="Xyl_isomerase-like_sf"/>
</dbReference>
<dbReference type="Gene3D" id="3.20.20.150">
    <property type="entry name" value="Divalent-metal-dependent TIM barrel enzymes"/>
    <property type="match status" value="1"/>
</dbReference>
<dbReference type="GO" id="GO:0016853">
    <property type="term" value="F:isomerase activity"/>
    <property type="evidence" value="ECO:0007669"/>
    <property type="project" value="UniProtKB-KW"/>
</dbReference>
<dbReference type="SUPFAM" id="SSF51658">
    <property type="entry name" value="Xylose isomerase-like"/>
    <property type="match status" value="1"/>
</dbReference>
<name>F9CYB4_9ARCH</name>
<dbReference type="InterPro" id="IPR050312">
    <property type="entry name" value="IolE/XylAMocC-like"/>
</dbReference>
<accession>F9CYB4</accession>
<evidence type="ECO:0000313" key="3">
    <source>
        <dbReference type="Proteomes" id="UP000004440"/>
    </source>
</evidence>
<keyword evidence="3" id="KW-1185">Reference proteome</keyword>
<dbReference type="InterPro" id="IPR013022">
    <property type="entry name" value="Xyl_isomerase-like_TIM-brl"/>
</dbReference>
<proteinExistence type="predicted"/>
<dbReference type="Pfam" id="PF01261">
    <property type="entry name" value="AP_endonuc_2"/>
    <property type="match status" value="1"/>
</dbReference>
<dbReference type="PANTHER" id="PTHR12110">
    <property type="entry name" value="HYDROXYPYRUVATE ISOMERASE"/>
    <property type="match status" value="1"/>
</dbReference>
<sequence length="279" mass="31641">MKTGFSTNAFTEKSLLHGIDTISDIGYDGVELVLDTPHAFLPLNEKYLSEIKNCIKKNKIEIANLNANTVVGWYDNNTVIEKFEPSLSNKNEKLRQWRLNYTKKAIELADELESPSICLTSGISTKSEKQTCLRTFKKSLTELASFAETKNISIAIEYEPGLLIENSDDVYHVISQFNNVGLNLDVCHAAVLGEDISKIIKKFRKKIIHTHISDCKNNIHFHLIPGLGSIDFSAMYRSLKEINYEGSLTAELYTYSKNPEYAAKITFTYLKNLMLNHVY</sequence>
<evidence type="ECO:0000313" key="2">
    <source>
        <dbReference type="EMBL" id="EGP92892.1"/>
    </source>
</evidence>
<dbReference type="RefSeq" id="WP_007549485.1">
    <property type="nucleotide sequence ID" value="NZ_AFPU01000001.1"/>
</dbReference>
<evidence type="ECO:0000259" key="1">
    <source>
        <dbReference type="Pfam" id="PF01261"/>
    </source>
</evidence>
<dbReference type="STRING" id="1001994.MY1_0105"/>
<dbReference type="EMBL" id="AFPU01000001">
    <property type="protein sequence ID" value="EGP92892.1"/>
    <property type="molecule type" value="Genomic_DNA"/>
</dbReference>
<gene>
    <name evidence="2" type="ORF">MY1_0105</name>
</gene>
<dbReference type="AlphaFoldDB" id="F9CYB4"/>
<dbReference type="PANTHER" id="PTHR12110:SF21">
    <property type="entry name" value="XYLOSE ISOMERASE-LIKE TIM BARREL DOMAIN-CONTAINING PROTEIN"/>
    <property type="match status" value="1"/>
</dbReference>
<dbReference type="OrthoDB" id="372143at2157"/>
<comment type="caution">
    <text evidence="2">The sequence shown here is derived from an EMBL/GenBank/DDBJ whole genome shotgun (WGS) entry which is preliminary data.</text>
</comment>
<dbReference type="Proteomes" id="UP000004440">
    <property type="component" value="Unassembled WGS sequence"/>
</dbReference>